<organism evidence="2 3">
    <name type="scientific">Cirrhinus mrigala</name>
    <name type="common">Mrigala</name>
    <dbReference type="NCBI Taxonomy" id="683832"/>
    <lineage>
        <taxon>Eukaryota</taxon>
        <taxon>Metazoa</taxon>
        <taxon>Chordata</taxon>
        <taxon>Craniata</taxon>
        <taxon>Vertebrata</taxon>
        <taxon>Euteleostomi</taxon>
        <taxon>Actinopterygii</taxon>
        <taxon>Neopterygii</taxon>
        <taxon>Teleostei</taxon>
        <taxon>Ostariophysi</taxon>
        <taxon>Cypriniformes</taxon>
        <taxon>Cyprinidae</taxon>
        <taxon>Labeoninae</taxon>
        <taxon>Labeonini</taxon>
        <taxon>Cirrhinus</taxon>
    </lineage>
</organism>
<comment type="caution">
    <text evidence="2">The sequence shown here is derived from an EMBL/GenBank/DDBJ whole genome shotgun (WGS) entry which is preliminary data.</text>
</comment>
<dbReference type="AlphaFoldDB" id="A0ABD0QG81"/>
<name>A0ABD0QG81_CIRMR</name>
<feature type="region of interest" description="Disordered" evidence="1">
    <location>
        <begin position="1"/>
        <end position="31"/>
    </location>
</feature>
<dbReference type="Proteomes" id="UP001529510">
    <property type="component" value="Unassembled WGS sequence"/>
</dbReference>
<gene>
    <name evidence="2" type="ORF">M9458_020810</name>
</gene>
<evidence type="ECO:0000313" key="3">
    <source>
        <dbReference type="Proteomes" id="UP001529510"/>
    </source>
</evidence>
<feature type="non-terminal residue" evidence="2">
    <location>
        <position position="1"/>
    </location>
</feature>
<evidence type="ECO:0000256" key="1">
    <source>
        <dbReference type="SAM" id="MobiDB-lite"/>
    </source>
</evidence>
<feature type="non-terminal residue" evidence="2">
    <location>
        <position position="94"/>
    </location>
</feature>
<proteinExistence type="predicted"/>
<reference evidence="2 3" key="1">
    <citation type="submission" date="2024-05" db="EMBL/GenBank/DDBJ databases">
        <title>Genome sequencing and assembly of Indian major carp, Cirrhinus mrigala (Hamilton, 1822).</title>
        <authorList>
            <person name="Mohindra V."/>
            <person name="Chowdhury L.M."/>
            <person name="Lal K."/>
            <person name="Jena J.K."/>
        </authorList>
    </citation>
    <scope>NUCLEOTIDE SEQUENCE [LARGE SCALE GENOMIC DNA]</scope>
    <source>
        <strain evidence="2">CM1030</strain>
        <tissue evidence="2">Blood</tissue>
    </source>
</reference>
<accession>A0ABD0QG81</accession>
<protein>
    <submittedName>
        <fullName evidence="2">Uncharacterized protein</fullName>
    </submittedName>
</protein>
<keyword evidence="3" id="KW-1185">Reference proteome</keyword>
<evidence type="ECO:0000313" key="2">
    <source>
        <dbReference type="EMBL" id="KAL0185114.1"/>
    </source>
</evidence>
<sequence>PQTLHEDPDDVVGFSHHPQRASPAPPQPRPPELFCLNDFLQASGSGRGSEDGLRRTVLSRCNYRKLLRLFLSQSDAELRGFAAAHTQDPSQTDH</sequence>
<dbReference type="EMBL" id="JAMKFB020000009">
    <property type="protein sequence ID" value="KAL0185114.1"/>
    <property type="molecule type" value="Genomic_DNA"/>
</dbReference>